<dbReference type="GO" id="GO:0003677">
    <property type="term" value="F:DNA binding"/>
    <property type="evidence" value="ECO:0007669"/>
    <property type="project" value="InterPro"/>
</dbReference>
<dbReference type="Pfam" id="PF04364">
    <property type="entry name" value="DNA_pol3_chi"/>
    <property type="match status" value="1"/>
</dbReference>
<organism evidence="1 2">
    <name type="scientific">Chitinimonas arctica</name>
    <dbReference type="NCBI Taxonomy" id="2594795"/>
    <lineage>
        <taxon>Bacteria</taxon>
        <taxon>Pseudomonadati</taxon>
        <taxon>Pseudomonadota</taxon>
        <taxon>Betaproteobacteria</taxon>
        <taxon>Neisseriales</taxon>
        <taxon>Chitinibacteraceae</taxon>
        <taxon>Chitinimonas</taxon>
    </lineage>
</organism>
<dbReference type="PANTHER" id="PTHR38767:SF1">
    <property type="entry name" value="DNA POLYMERASE III SUBUNIT CHI"/>
    <property type="match status" value="1"/>
</dbReference>
<dbReference type="EMBL" id="CP041730">
    <property type="protein sequence ID" value="QDQ26201.1"/>
    <property type="molecule type" value="Genomic_DNA"/>
</dbReference>
<evidence type="ECO:0000313" key="2">
    <source>
        <dbReference type="Proteomes" id="UP000317550"/>
    </source>
</evidence>
<accession>A0A516SDH5</accession>
<proteinExistence type="predicted"/>
<dbReference type="GO" id="GO:0032298">
    <property type="term" value="P:positive regulation of DNA-templated DNA replication initiation"/>
    <property type="evidence" value="ECO:0007669"/>
    <property type="project" value="TreeGrafter"/>
</dbReference>
<name>A0A516SDH5_9NEIS</name>
<evidence type="ECO:0000313" key="1">
    <source>
        <dbReference type="EMBL" id="QDQ26201.1"/>
    </source>
</evidence>
<dbReference type="OrthoDB" id="5297568at2"/>
<protein>
    <submittedName>
        <fullName evidence="1">DNA polymerase III subunit chi</fullName>
    </submittedName>
</protein>
<dbReference type="PANTHER" id="PTHR38767">
    <property type="entry name" value="DNA POLYMERASE III SUBUNIT CHI"/>
    <property type="match status" value="1"/>
</dbReference>
<dbReference type="InterPro" id="IPR036768">
    <property type="entry name" value="PolIII_chi_sf"/>
</dbReference>
<dbReference type="GO" id="GO:0006260">
    <property type="term" value="P:DNA replication"/>
    <property type="evidence" value="ECO:0007669"/>
    <property type="project" value="InterPro"/>
</dbReference>
<dbReference type="Gene3D" id="3.40.50.10110">
    <property type="entry name" value="DNA polymerase III subunit chi"/>
    <property type="match status" value="1"/>
</dbReference>
<dbReference type="KEGG" id="cari:FNU76_07425"/>
<gene>
    <name evidence="1" type="ORF">FNU76_07425</name>
</gene>
<dbReference type="RefSeq" id="WP_144277600.1">
    <property type="nucleotide sequence ID" value="NZ_CP041730.1"/>
</dbReference>
<reference evidence="2" key="1">
    <citation type="submission" date="2019-07" db="EMBL/GenBank/DDBJ databases">
        <title>Chitinimonas sp. nov., isolated from Ny-Alesund, arctica soil.</title>
        <authorList>
            <person name="Xu Q."/>
            <person name="Peng F."/>
        </authorList>
    </citation>
    <scope>NUCLEOTIDE SEQUENCE [LARGE SCALE GENOMIC DNA]</scope>
    <source>
        <strain evidence="2">R3-44</strain>
    </source>
</reference>
<sequence length="145" mass="16194">MTLLASFYFNVANREQALCQLVGKAVKRKLATGIVTDSEMASQVISRLLWEVPPTGFIPHCLASDVLAPDTLALIDHRINALLPREVVFNWTAHMLPTDLGIGRIVEIVPHDDMALRQLARERLAHYKRAGYQVEFTDMATLGKV</sequence>
<dbReference type="InterPro" id="IPR007459">
    <property type="entry name" value="DNA_pol3_chi"/>
</dbReference>
<dbReference type="Proteomes" id="UP000317550">
    <property type="component" value="Chromosome"/>
</dbReference>
<dbReference type="SUPFAM" id="SSF102400">
    <property type="entry name" value="DNA polymerase III chi subunit"/>
    <property type="match status" value="1"/>
</dbReference>
<dbReference type="GO" id="GO:0003887">
    <property type="term" value="F:DNA-directed DNA polymerase activity"/>
    <property type="evidence" value="ECO:0007669"/>
    <property type="project" value="InterPro"/>
</dbReference>
<dbReference type="AlphaFoldDB" id="A0A516SDH5"/>
<keyword evidence="2" id="KW-1185">Reference proteome</keyword>